<sequence length="256" mass="29542">MLLQHPYKGDNHAKRKTPCRKEWKRIAEIRSMFARGIEEVKRNTIELSNTIGEMRETLAYEGDLRGKAASGLKDRIRERIESIKRVVSGDLRTVDVFMKDVDEGRALRSMHSASAEDLKREMRQMQWLATCLRDYLALLESSHEQLGKVGSGVQAEGGCKKSTDTVAEFKRALHKIMKQISAHETSESVKRQEELLQRGQYNHVQQSQYYGPRGPHSYYPSSTAPTYYSFRYLSSSTPQFNSHRYGYHQSYGSRRL</sequence>
<gene>
    <name evidence="1" type="ORF">PYX00_010889</name>
</gene>
<accession>A0AAW2H6J6</accession>
<dbReference type="EMBL" id="JARGDH010000054">
    <property type="protein sequence ID" value="KAL0263975.1"/>
    <property type="molecule type" value="Genomic_DNA"/>
</dbReference>
<reference evidence="1" key="1">
    <citation type="journal article" date="2024" name="Gigascience">
        <title>Chromosome-level genome of the poultry shaft louse Menopon gallinae provides insight into the host-switching and adaptive evolution of parasitic lice.</title>
        <authorList>
            <person name="Xu Y."/>
            <person name="Ma L."/>
            <person name="Liu S."/>
            <person name="Liang Y."/>
            <person name="Liu Q."/>
            <person name="He Z."/>
            <person name="Tian L."/>
            <person name="Duan Y."/>
            <person name="Cai W."/>
            <person name="Li H."/>
            <person name="Song F."/>
        </authorList>
    </citation>
    <scope>NUCLEOTIDE SEQUENCE</scope>
    <source>
        <strain evidence="1">Cailab_2023a</strain>
    </source>
</reference>
<evidence type="ECO:0000313" key="1">
    <source>
        <dbReference type="EMBL" id="KAL0263975.1"/>
    </source>
</evidence>
<dbReference type="AlphaFoldDB" id="A0AAW2H6J6"/>
<protein>
    <submittedName>
        <fullName evidence="1">Uncharacterized protein</fullName>
    </submittedName>
</protein>
<proteinExistence type="predicted"/>
<comment type="caution">
    <text evidence="1">The sequence shown here is derived from an EMBL/GenBank/DDBJ whole genome shotgun (WGS) entry which is preliminary data.</text>
</comment>
<organism evidence="1">
    <name type="scientific">Menopon gallinae</name>
    <name type="common">poultry shaft louse</name>
    <dbReference type="NCBI Taxonomy" id="328185"/>
    <lineage>
        <taxon>Eukaryota</taxon>
        <taxon>Metazoa</taxon>
        <taxon>Ecdysozoa</taxon>
        <taxon>Arthropoda</taxon>
        <taxon>Hexapoda</taxon>
        <taxon>Insecta</taxon>
        <taxon>Pterygota</taxon>
        <taxon>Neoptera</taxon>
        <taxon>Paraneoptera</taxon>
        <taxon>Psocodea</taxon>
        <taxon>Troctomorpha</taxon>
        <taxon>Phthiraptera</taxon>
        <taxon>Amblycera</taxon>
        <taxon>Menoponidae</taxon>
        <taxon>Menopon</taxon>
    </lineage>
</organism>
<name>A0AAW2H6J6_9NEOP</name>